<feature type="active site" description="Proton acceptor" evidence="7">
    <location>
        <position position="265"/>
    </location>
</feature>
<feature type="domain" description="Glucose-6-phosphate dehydrogenase NAD-binding" evidence="8">
    <location>
        <begin position="28"/>
        <end position="212"/>
    </location>
</feature>
<dbReference type="InterPro" id="IPR019796">
    <property type="entry name" value="G6P_DH_AS"/>
</dbReference>
<dbReference type="SUPFAM" id="SSF55347">
    <property type="entry name" value="Glyceraldehyde-3-phosphate dehydrogenase-like, C-terminal domain"/>
    <property type="match status" value="1"/>
</dbReference>
<dbReference type="HAMAP" id="MF_00966">
    <property type="entry name" value="G6PD"/>
    <property type="match status" value="1"/>
</dbReference>
<feature type="binding site" evidence="7">
    <location>
        <position position="355"/>
    </location>
    <ligand>
        <name>substrate</name>
    </ligand>
</feature>
<feature type="domain" description="Glucose-6-phosphate dehydrogenase C-terminal" evidence="9">
    <location>
        <begin position="214"/>
        <end position="490"/>
    </location>
</feature>
<accession>A0A1G2RNP3</accession>
<keyword evidence="3 7" id="KW-0313">Glucose metabolism</keyword>
<dbReference type="Gene3D" id="3.30.360.10">
    <property type="entry name" value="Dihydrodipicolinate Reductase, domain 2"/>
    <property type="match status" value="1"/>
</dbReference>
<proteinExistence type="inferred from homology"/>
<dbReference type="PIRSF" id="PIRSF000110">
    <property type="entry name" value="G6PD"/>
    <property type="match status" value="1"/>
</dbReference>
<sequence length="493" mass="56101">MPYFPEKGKIGTMEAKQDTQNLLPTIFVVLGATGDLMRRKLAPGLFHLYEQGKLPSLFQVIGFSRDELATESFQKMVADIVAQRVPGADLAVVGRFKKFFVYQQGLFEENEGYQSMALFLGQKDGEWMVCANKLFYVAASPQYYETIFRKLASSGLTKPCSPEEGWTRVIVEKPFGKDLETAKELDGLLGKLFQEEQIYRIDHYLGKETVQNILAFRFSNYFLDPAWDNRGIERIHIALMEQETVGERGGFYEGIGALRDVGQNHVLQLLALFCMENPGTFGAAEVRKARAEILRALKIWKGSNIEKMTVRGQYEGYRQEKGVDANSLTETYFRIETYVDNKRWKGVPIILESGKAMPEDRVEVTVTFRHPTPCLCPPAGEAGSPGKHYQNILRYRVQPKEGIHISFWVKKPGPAMVLEEKDFIFDYKEAFGAEQVADAYERLLLSVIHGDQTLFVSTEEIMAEWEFVDPILRAWQNNASPLEIYQKNTMPST</sequence>
<dbReference type="GO" id="GO:0004345">
    <property type="term" value="F:glucose-6-phosphate dehydrogenase activity"/>
    <property type="evidence" value="ECO:0007669"/>
    <property type="project" value="UniProtKB-UniRule"/>
</dbReference>
<evidence type="ECO:0000256" key="5">
    <source>
        <dbReference type="ARBA" id="ARBA00023002"/>
    </source>
</evidence>
<evidence type="ECO:0000256" key="1">
    <source>
        <dbReference type="ARBA" id="ARBA00004937"/>
    </source>
</evidence>
<dbReference type="EC" id="1.1.1.49" evidence="7"/>
<feature type="binding site" evidence="7">
    <location>
        <position position="65"/>
    </location>
    <ligand>
        <name>NADP(+)</name>
        <dbReference type="ChEBI" id="CHEBI:58349"/>
    </ligand>
</feature>
<name>A0A1G2RNP3_9BACT</name>
<evidence type="ECO:0000256" key="2">
    <source>
        <dbReference type="ARBA" id="ARBA00009975"/>
    </source>
</evidence>
<evidence type="ECO:0000259" key="9">
    <source>
        <dbReference type="Pfam" id="PF02781"/>
    </source>
</evidence>
<dbReference type="Pfam" id="PF00479">
    <property type="entry name" value="G6PD_N"/>
    <property type="match status" value="1"/>
</dbReference>
<evidence type="ECO:0000256" key="7">
    <source>
        <dbReference type="HAMAP-Rule" id="MF_00966"/>
    </source>
</evidence>
<dbReference type="UniPathway" id="UPA00115">
    <property type="reaction ID" value="UER00408"/>
</dbReference>
<comment type="caution">
    <text evidence="10">The sequence shown here is derived from an EMBL/GenBank/DDBJ whole genome shotgun (WGS) entry which is preliminary data.</text>
</comment>
<dbReference type="PANTHER" id="PTHR23429">
    <property type="entry name" value="GLUCOSE-6-PHOSPHATE 1-DEHYDROGENASE G6PD"/>
    <property type="match status" value="1"/>
</dbReference>
<feature type="binding site" evidence="7">
    <location>
        <position position="173"/>
    </location>
    <ligand>
        <name>NADP(+)</name>
        <dbReference type="ChEBI" id="CHEBI:58349"/>
    </ligand>
</feature>
<dbReference type="SUPFAM" id="SSF51735">
    <property type="entry name" value="NAD(P)-binding Rossmann-fold domains"/>
    <property type="match status" value="1"/>
</dbReference>
<dbReference type="PRINTS" id="PR00079">
    <property type="entry name" value="G6PDHDRGNASE"/>
</dbReference>
<feature type="binding site" evidence="7">
    <location>
        <position position="241"/>
    </location>
    <ligand>
        <name>substrate</name>
    </ligand>
</feature>
<evidence type="ECO:0000256" key="6">
    <source>
        <dbReference type="ARBA" id="ARBA00023277"/>
    </source>
</evidence>
<dbReference type="Pfam" id="PF02781">
    <property type="entry name" value="G6PD_C"/>
    <property type="match status" value="1"/>
</dbReference>
<dbReference type="EMBL" id="MHUH01000003">
    <property type="protein sequence ID" value="OHA74437.1"/>
    <property type="molecule type" value="Genomic_DNA"/>
</dbReference>
<dbReference type="InterPro" id="IPR022674">
    <property type="entry name" value="G6P_DH_NAD-bd"/>
</dbReference>
<evidence type="ECO:0000313" key="11">
    <source>
        <dbReference type="Proteomes" id="UP000178421"/>
    </source>
</evidence>
<dbReference type="InterPro" id="IPR036291">
    <property type="entry name" value="NAD(P)-bd_dom_sf"/>
</dbReference>
<feature type="binding site" evidence="7">
    <location>
        <position position="260"/>
    </location>
    <ligand>
        <name>substrate</name>
    </ligand>
</feature>
<feature type="binding site" evidence="7">
    <location>
        <position position="207"/>
    </location>
    <ligand>
        <name>substrate</name>
    </ligand>
</feature>
<dbReference type="GO" id="GO:0050661">
    <property type="term" value="F:NADP binding"/>
    <property type="evidence" value="ECO:0007669"/>
    <property type="project" value="UniProtKB-UniRule"/>
</dbReference>
<comment type="similarity">
    <text evidence="2 7">Belongs to the glucose-6-phosphate dehydrogenase family.</text>
</comment>
<protein>
    <recommendedName>
        <fullName evidence="7">Glucose-6-phosphate 1-dehydrogenase</fullName>
        <shortName evidence="7">G6PD</shortName>
        <ecNumber evidence="7">1.1.1.49</ecNumber>
    </recommendedName>
</protein>
<dbReference type="Proteomes" id="UP000178421">
    <property type="component" value="Unassembled WGS sequence"/>
</dbReference>
<comment type="function">
    <text evidence="7">Catalyzes the oxidation of glucose 6-phosphate to 6-phosphogluconolactone.</text>
</comment>
<keyword evidence="6 7" id="KW-0119">Carbohydrate metabolism</keyword>
<dbReference type="NCBIfam" id="TIGR00871">
    <property type="entry name" value="zwf"/>
    <property type="match status" value="1"/>
</dbReference>
<comment type="caution">
    <text evidence="7">Lacks conserved residue(s) required for the propagation of feature annotation.</text>
</comment>
<evidence type="ECO:0000256" key="3">
    <source>
        <dbReference type="ARBA" id="ARBA00022526"/>
    </source>
</evidence>
<gene>
    <name evidence="7" type="primary">zwf</name>
    <name evidence="10" type="ORF">A2940_02230</name>
</gene>
<keyword evidence="5 7" id="KW-0560">Oxidoreductase</keyword>
<dbReference type="PANTHER" id="PTHR23429:SF0">
    <property type="entry name" value="GLUCOSE-6-PHOSPHATE 1-DEHYDROGENASE"/>
    <property type="match status" value="1"/>
</dbReference>
<organism evidence="10 11">
    <name type="scientific">Candidatus Wildermuthbacteria bacterium RIFCSPLOWO2_01_FULL_48_29</name>
    <dbReference type="NCBI Taxonomy" id="1802462"/>
    <lineage>
        <taxon>Bacteria</taxon>
        <taxon>Candidatus Wildermuthiibacteriota</taxon>
    </lineage>
</organism>
<dbReference type="PROSITE" id="PS00069">
    <property type="entry name" value="G6P_DEHYDROGENASE"/>
    <property type="match status" value="1"/>
</dbReference>
<dbReference type="GO" id="GO:0005829">
    <property type="term" value="C:cytosol"/>
    <property type="evidence" value="ECO:0007669"/>
    <property type="project" value="TreeGrafter"/>
</dbReference>
<comment type="catalytic activity">
    <reaction evidence="7">
        <text>D-glucose 6-phosphate + NADP(+) = 6-phospho-D-glucono-1,5-lactone + NADPH + H(+)</text>
        <dbReference type="Rhea" id="RHEA:15841"/>
        <dbReference type="ChEBI" id="CHEBI:15378"/>
        <dbReference type="ChEBI" id="CHEBI:57783"/>
        <dbReference type="ChEBI" id="CHEBI:57955"/>
        <dbReference type="ChEBI" id="CHEBI:58349"/>
        <dbReference type="ChEBI" id="CHEBI:61548"/>
        <dbReference type="EC" id="1.1.1.49"/>
    </reaction>
</comment>
<dbReference type="AlphaFoldDB" id="A0A1G2RNP3"/>
<dbReference type="Gene3D" id="3.40.50.720">
    <property type="entry name" value="NAD(P)-binding Rossmann-like Domain"/>
    <property type="match status" value="1"/>
</dbReference>
<dbReference type="GO" id="GO:0006006">
    <property type="term" value="P:glucose metabolic process"/>
    <property type="evidence" value="ECO:0007669"/>
    <property type="project" value="UniProtKB-KW"/>
</dbReference>
<dbReference type="GO" id="GO:0009051">
    <property type="term" value="P:pentose-phosphate shunt, oxidative branch"/>
    <property type="evidence" value="ECO:0007669"/>
    <property type="project" value="TreeGrafter"/>
</dbReference>
<reference evidence="10 11" key="1">
    <citation type="journal article" date="2016" name="Nat. Commun.">
        <title>Thousands of microbial genomes shed light on interconnected biogeochemical processes in an aquifer system.</title>
        <authorList>
            <person name="Anantharaman K."/>
            <person name="Brown C.T."/>
            <person name="Hug L.A."/>
            <person name="Sharon I."/>
            <person name="Castelle C.J."/>
            <person name="Probst A.J."/>
            <person name="Thomas B.C."/>
            <person name="Singh A."/>
            <person name="Wilkins M.J."/>
            <person name="Karaoz U."/>
            <person name="Brodie E.L."/>
            <person name="Williams K.H."/>
            <person name="Hubbard S.S."/>
            <person name="Banfield J.F."/>
        </authorList>
    </citation>
    <scope>NUCLEOTIDE SEQUENCE [LARGE SCALE GENOMIC DNA]</scope>
</reference>
<evidence type="ECO:0000259" key="8">
    <source>
        <dbReference type="Pfam" id="PF00479"/>
    </source>
</evidence>
<evidence type="ECO:0000256" key="4">
    <source>
        <dbReference type="ARBA" id="ARBA00022857"/>
    </source>
</evidence>
<evidence type="ECO:0000313" key="10">
    <source>
        <dbReference type="EMBL" id="OHA74437.1"/>
    </source>
</evidence>
<dbReference type="InterPro" id="IPR022675">
    <property type="entry name" value="G6P_DH_C"/>
</dbReference>
<keyword evidence="4 7" id="KW-0521">NADP</keyword>
<dbReference type="InterPro" id="IPR001282">
    <property type="entry name" value="G6P_DH"/>
</dbReference>
<comment type="pathway">
    <text evidence="1 7">Carbohydrate degradation; pentose phosphate pathway; D-ribulose 5-phosphate from D-glucose 6-phosphate (oxidative stage): step 1/3.</text>
</comment>
<feature type="binding site" evidence="7">
    <location>
        <position position="203"/>
    </location>
    <ligand>
        <name>substrate</name>
    </ligand>
</feature>